<gene>
    <name evidence="1" type="ORF">XELAEV_18014141mg</name>
</gene>
<dbReference type="Proteomes" id="UP000694892">
    <property type="component" value="Chromosome 2S"/>
</dbReference>
<proteinExistence type="predicted"/>
<dbReference type="AlphaFoldDB" id="A0A974DHU9"/>
<dbReference type="EMBL" id="CM004469">
    <property type="protein sequence ID" value="OCT91086.1"/>
    <property type="molecule type" value="Genomic_DNA"/>
</dbReference>
<protein>
    <submittedName>
        <fullName evidence="1">Uncharacterized protein</fullName>
    </submittedName>
</protein>
<accession>A0A974DHU9</accession>
<name>A0A974DHU9_XENLA</name>
<sequence length="118" mass="12928">MCSYRDINPEISLVSPCSSLLCRIHAKVFQILTSVLLQSSPARLDGFSGLDPAHTGAGNFNSLFAPSPRGCSLATDLHSLLLLLSELKGTQCCIIFCLDLNIKLFYNRKSIHLISVYL</sequence>
<organism evidence="1 2">
    <name type="scientific">Xenopus laevis</name>
    <name type="common">African clawed frog</name>
    <dbReference type="NCBI Taxonomy" id="8355"/>
    <lineage>
        <taxon>Eukaryota</taxon>
        <taxon>Metazoa</taxon>
        <taxon>Chordata</taxon>
        <taxon>Craniata</taxon>
        <taxon>Vertebrata</taxon>
        <taxon>Euteleostomi</taxon>
        <taxon>Amphibia</taxon>
        <taxon>Batrachia</taxon>
        <taxon>Anura</taxon>
        <taxon>Pipoidea</taxon>
        <taxon>Pipidae</taxon>
        <taxon>Xenopodinae</taxon>
        <taxon>Xenopus</taxon>
        <taxon>Xenopus</taxon>
    </lineage>
</organism>
<evidence type="ECO:0000313" key="1">
    <source>
        <dbReference type="EMBL" id="OCT91086.1"/>
    </source>
</evidence>
<evidence type="ECO:0000313" key="2">
    <source>
        <dbReference type="Proteomes" id="UP000694892"/>
    </source>
</evidence>
<reference evidence="2" key="1">
    <citation type="journal article" date="2016" name="Nature">
        <title>Genome evolution in the allotetraploid frog Xenopus laevis.</title>
        <authorList>
            <person name="Session A.M."/>
            <person name="Uno Y."/>
            <person name="Kwon T."/>
            <person name="Chapman J.A."/>
            <person name="Toyoda A."/>
            <person name="Takahashi S."/>
            <person name="Fukui A."/>
            <person name="Hikosaka A."/>
            <person name="Suzuki A."/>
            <person name="Kondo M."/>
            <person name="van Heeringen S.J."/>
            <person name="Quigley I."/>
            <person name="Heinz S."/>
            <person name="Ogino H."/>
            <person name="Ochi H."/>
            <person name="Hellsten U."/>
            <person name="Lyons J.B."/>
            <person name="Simakov O."/>
            <person name="Putnam N."/>
            <person name="Stites J."/>
            <person name="Kuroki Y."/>
            <person name="Tanaka T."/>
            <person name="Michiue T."/>
            <person name="Watanabe M."/>
            <person name="Bogdanovic O."/>
            <person name="Lister R."/>
            <person name="Georgiou G."/>
            <person name="Paranjpe S.S."/>
            <person name="van Kruijsbergen I."/>
            <person name="Shu S."/>
            <person name="Carlson J."/>
            <person name="Kinoshita T."/>
            <person name="Ohta Y."/>
            <person name="Mawaribuchi S."/>
            <person name="Jenkins J."/>
            <person name="Grimwood J."/>
            <person name="Schmutz J."/>
            <person name="Mitros T."/>
            <person name="Mozaffari S.V."/>
            <person name="Suzuki Y."/>
            <person name="Haramoto Y."/>
            <person name="Yamamoto T.S."/>
            <person name="Takagi C."/>
            <person name="Heald R."/>
            <person name="Miller K."/>
            <person name="Haudenschild C."/>
            <person name="Kitzman J."/>
            <person name="Nakayama T."/>
            <person name="Izutsu Y."/>
            <person name="Robert J."/>
            <person name="Fortriede J."/>
            <person name="Burns K."/>
            <person name="Lotay V."/>
            <person name="Karimi K."/>
            <person name="Yasuoka Y."/>
            <person name="Dichmann D.S."/>
            <person name="Flajnik M.F."/>
            <person name="Houston D.W."/>
            <person name="Shendure J."/>
            <person name="DuPasquier L."/>
            <person name="Vize P.D."/>
            <person name="Zorn A.M."/>
            <person name="Ito M."/>
            <person name="Marcotte E.M."/>
            <person name="Wallingford J.B."/>
            <person name="Ito Y."/>
            <person name="Asashima M."/>
            <person name="Ueno N."/>
            <person name="Matsuda Y."/>
            <person name="Veenstra G.J."/>
            <person name="Fujiyama A."/>
            <person name="Harland R.M."/>
            <person name="Taira M."/>
            <person name="Rokhsar D.S."/>
        </authorList>
    </citation>
    <scope>NUCLEOTIDE SEQUENCE [LARGE SCALE GENOMIC DNA]</scope>
    <source>
        <strain evidence="2">J</strain>
    </source>
</reference>